<proteinExistence type="predicted"/>
<evidence type="ECO:0000313" key="2">
    <source>
        <dbReference type="EMBL" id="KAL0512649.1"/>
    </source>
</evidence>
<feature type="region of interest" description="Disordered" evidence="1">
    <location>
        <begin position="291"/>
        <end position="349"/>
    </location>
</feature>
<evidence type="ECO:0000313" key="3">
    <source>
        <dbReference type="Proteomes" id="UP001500131"/>
    </source>
</evidence>
<dbReference type="AlphaFoldDB" id="A0AAW3AUR9"/>
<gene>
    <name evidence="2" type="ORF">Q4I31_001183</name>
</gene>
<evidence type="ECO:0000256" key="1">
    <source>
        <dbReference type="SAM" id="MobiDB-lite"/>
    </source>
</evidence>
<dbReference type="Proteomes" id="UP001500131">
    <property type="component" value="Unassembled WGS sequence"/>
</dbReference>
<organism evidence="2 3">
    <name type="scientific">Leishmania lindenbergi</name>
    <dbReference type="NCBI Taxonomy" id="651832"/>
    <lineage>
        <taxon>Eukaryota</taxon>
        <taxon>Discoba</taxon>
        <taxon>Euglenozoa</taxon>
        <taxon>Kinetoplastea</taxon>
        <taxon>Metakinetoplastina</taxon>
        <taxon>Trypanosomatida</taxon>
        <taxon>Trypanosomatidae</taxon>
        <taxon>Leishmaniinae</taxon>
        <taxon>Leishmania</taxon>
    </lineage>
</organism>
<protein>
    <submittedName>
        <fullName evidence="2">Uncharacterized protein</fullName>
    </submittedName>
</protein>
<feature type="compositionally biased region" description="Polar residues" evidence="1">
    <location>
        <begin position="300"/>
        <end position="317"/>
    </location>
</feature>
<feature type="compositionally biased region" description="Basic and acidic residues" evidence="1">
    <location>
        <begin position="33"/>
        <end position="48"/>
    </location>
</feature>
<accession>A0AAW3AUR9</accession>
<name>A0AAW3AUR9_9TRYP</name>
<sequence length="383" mass="40639">MIRVFTKTDVPVMDIIELQGKIVITEEALSAARDAKERRRASRREPRRSGATNSGTALGEGTSGTDIGLMSLSTSGGSGSSSCCSDSTTDEEDGECSDHATAGPSGDADFVMRRHGAADSLCGPASALRGPSSTTGASSAAPPSRGPNSFFASRRATVVEVPLGHVVQDRLNGHRCTLCIDTLRVHGSRFSFKHPWLVLRECTPARMRKLRRQMARTQVLRDDTHARELLTAGNGDGGGVPVAEPADGAASSSSVAPEVTMLFSEWLHQHPDMLSLNSLFLDDFDTGDKDDARARGPTAANPTCGASKSASSESTPRSVRALKRPREAENVEDTALDCRSFSSHSPASTSSISSAATVYKNYEIVGVVRGAVLFNSKPERVFQ</sequence>
<feature type="compositionally biased region" description="Low complexity" evidence="1">
    <location>
        <begin position="340"/>
        <end position="349"/>
    </location>
</feature>
<feature type="region of interest" description="Disordered" evidence="1">
    <location>
        <begin position="30"/>
        <end position="110"/>
    </location>
</feature>
<reference evidence="2 3" key="1">
    <citation type="submission" date="2024-02" db="EMBL/GenBank/DDBJ databases">
        <title>FIRST GENOME SEQUENCES OF Leishmania (Viannia) shawi, Leishmania (Viannia) lindenbergi AND Leishmania (Viannia) utingensis.</title>
        <authorList>
            <person name="Resadore F."/>
            <person name="Custodio M.G.F."/>
            <person name="Boite M.C."/>
            <person name="Cupolillo E."/>
            <person name="Ferreira G.E.M."/>
        </authorList>
    </citation>
    <scope>NUCLEOTIDE SEQUENCE [LARGE SCALE GENOMIC DNA]</scope>
    <source>
        <strain evidence="2 3">MHOM/BR/1966/M15733</strain>
    </source>
</reference>
<comment type="caution">
    <text evidence="2">The sequence shown here is derived from an EMBL/GenBank/DDBJ whole genome shotgun (WGS) entry which is preliminary data.</text>
</comment>
<feature type="region of interest" description="Disordered" evidence="1">
    <location>
        <begin position="122"/>
        <end position="148"/>
    </location>
</feature>
<feature type="region of interest" description="Disordered" evidence="1">
    <location>
        <begin position="230"/>
        <end position="251"/>
    </location>
</feature>
<dbReference type="EMBL" id="JBAMZK010000007">
    <property type="protein sequence ID" value="KAL0512649.1"/>
    <property type="molecule type" value="Genomic_DNA"/>
</dbReference>
<keyword evidence="3" id="KW-1185">Reference proteome</keyword>
<feature type="compositionally biased region" description="Low complexity" evidence="1">
    <location>
        <begin position="129"/>
        <end position="147"/>
    </location>
</feature>